<dbReference type="InterPro" id="IPR050678">
    <property type="entry name" value="DNA_Partitioning_ATPase"/>
</dbReference>
<gene>
    <name evidence="2" type="ORF">UFOPK1358_01108</name>
    <name evidence="3" type="ORF">UFOPK2766_01590</name>
</gene>
<feature type="domain" description="AAA" evidence="1">
    <location>
        <begin position="2"/>
        <end position="177"/>
    </location>
</feature>
<dbReference type="AlphaFoldDB" id="A0A6J6BWA9"/>
<evidence type="ECO:0000259" key="1">
    <source>
        <dbReference type="Pfam" id="PF13614"/>
    </source>
</evidence>
<dbReference type="SUPFAM" id="SSF52540">
    <property type="entry name" value="P-loop containing nucleoside triphosphate hydrolases"/>
    <property type="match status" value="1"/>
</dbReference>
<name>A0A6J6BWA9_9ZZZZ</name>
<sequence length="301" mass="31302">MSITALVNQKGGVGKTTVTLGLAAAYAARGRRVLVVDLDPQANATTGLGVYEVNHAIDTALLSDASGSVNAVIQKAGWSHPEFPIPVDIAPSSPQLAKCEPQLATDMIGAQDRLAVALEGVAERYDDVLIDCAPSLGLLTVNALFAADRVLIVAEPAAWSSDGVDQILLNVRRIAERRAGRPEVAGIVINRLGRTRDAQHWFGVLNEAHPGLVLDPPVKLRAAVTEAAAMSEPVLALSRDGAAQAAAEFTALSLLLDPEATQPQAVTREAALSEAVLPEVALPAVAPSWDETAAVASTGEI</sequence>
<dbReference type="InterPro" id="IPR027417">
    <property type="entry name" value="P-loop_NTPase"/>
</dbReference>
<dbReference type="EMBL" id="CAEZSF010000103">
    <property type="protein sequence ID" value="CAB4542553.1"/>
    <property type="molecule type" value="Genomic_DNA"/>
</dbReference>
<dbReference type="InterPro" id="IPR025669">
    <property type="entry name" value="AAA_dom"/>
</dbReference>
<dbReference type="Pfam" id="PF13614">
    <property type="entry name" value="AAA_31"/>
    <property type="match status" value="1"/>
</dbReference>
<accession>A0A6J6BWA9</accession>
<dbReference type="CDD" id="cd02042">
    <property type="entry name" value="ParAB_family"/>
    <property type="match status" value="1"/>
</dbReference>
<reference evidence="2" key="1">
    <citation type="submission" date="2020-05" db="EMBL/GenBank/DDBJ databases">
        <authorList>
            <person name="Chiriac C."/>
            <person name="Salcher M."/>
            <person name="Ghai R."/>
            <person name="Kavagutti S V."/>
        </authorList>
    </citation>
    <scope>NUCLEOTIDE SEQUENCE</scope>
</reference>
<dbReference type="PANTHER" id="PTHR13696:SF99">
    <property type="entry name" value="COBYRINIC ACID AC-DIAMIDE SYNTHASE"/>
    <property type="match status" value="1"/>
</dbReference>
<dbReference type="EMBL" id="CAEZYU010000079">
    <property type="protein sequence ID" value="CAB4749908.1"/>
    <property type="molecule type" value="Genomic_DNA"/>
</dbReference>
<protein>
    <submittedName>
        <fullName evidence="2">Unannotated protein</fullName>
    </submittedName>
</protein>
<dbReference type="PANTHER" id="PTHR13696">
    <property type="entry name" value="P-LOOP CONTAINING NUCLEOSIDE TRIPHOSPHATE HYDROLASE"/>
    <property type="match status" value="1"/>
</dbReference>
<dbReference type="Gene3D" id="3.40.50.300">
    <property type="entry name" value="P-loop containing nucleotide triphosphate hydrolases"/>
    <property type="match status" value="1"/>
</dbReference>
<organism evidence="2">
    <name type="scientific">freshwater metagenome</name>
    <dbReference type="NCBI Taxonomy" id="449393"/>
    <lineage>
        <taxon>unclassified sequences</taxon>
        <taxon>metagenomes</taxon>
        <taxon>ecological metagenomes</taxon>
    </lineage>
</organism>
<proteinExistence type="predicted"/>
<evidence type="ECO:0000313" key="3">
    <source>
        <dbReference type="EMBL" id="CAB4749908.1"/>
    </source>
</evidence>
<evidence type="ECO:0000313" key="2">
    <source>
        <dbReference type="EMBL" id="CAB4542553.1"/>
    </source>
</evidence>